<dbReference type="Proteomes" id="UP000004431">
    <property type="component" value="Unassembled WGS sequence"/>
</dbReference>
<reference evidence="1 2" key="1">
    <citation type="submission" date="2010-08" db="EMBL/GenBank/DDBJ databases">
        <authorList>
            <person name="Durkin A.S."/>
            <person name="Madupu R."/>
            <person name="Torralba M."/>
            <person name="Gillis M."/>
            <person name="Methe B."/>
            <person name="Sutton G."/>
            <person name="Nelson K.E."/>
        </authorList>
    </citation>
    <scope>NUCLEOTIDE SEQUENCE [LARGE SCALE GENOMIC DNA]</scope>
    <source>
        <strain evidence="1 2">PB189-T1-4</strain>
    </source>
</reference>
<dbReference type="InterPro" id="IPR023214">
    <property type="entry name" value="HAD_sf"/>
</dbReference>
<dbReference type="SFLD" id="SFLDG01140">
    <property type="entry name" value="C2.B:_Phosphomannomutase_and_P"/>
    <property type="match status" value="1"/>
</dbReference>
<proteinExistence type="predicted"/>
<name>A0ABN0B0Q4_9ACTN</name>
<evidence type="ECO:0000313" key="2">
    <source>
        <dbReference type="Proteomes" id="UP000004431"/>
    </source>
</evidence>
<evidence type="ECO:0000313" key="1">
    <source>
        <dbReference type="EMBL" id="EFL44332.1"/>
    </source>
</evidence>
<sequence>MSQTEPIYVVASDMDGTFLRDDKTFDEPRFRSILQRMHAKGCKFVVASGNQYIQLKQSFDGYADTISYVAENGSYVVDNGKTIYTAHIEPSVAQTVYTQLISNKKMFTLLCGLKATYIQKNQATDELISLISYYFPSLEVVNNLLDVDDVVLKFCAVMKPQDMLEIYQTLDETLPSDVQPMMSGYGSIDIVCAHVNKARGLDMLVKRWGYDARNCIAFGDAANDIEMLKYAQVGYAMANAMEGVAEIANKQAPSNNDDGVLEVLDTLF</sequence>
<dbReference type="Pfam" id="PF08282">
    <property type="entry name" value="Hydrolase_3"/>
    <property type="match status" value="1"/>
</dbReference>
<dbReference type="InterPro" id="IPR000150">
    <property type="entry name" value="Cof"/>
</dbReference>
<dbReference type="EMBL" id="AEDQ01000017">
    <property type="protein sequence ID" value="EFL44332.1"/>
    <property type="molecule type" value="Genomic_DNA"/>
</dbReference>
<accession>A0ABN0B0Q4</accession>
<dbReference type="SFLD" id="SFLDS00003">
    <property type="entry name" value="Haloacid_Dehalogenase"/>
    <property type="match status" value="1"/>
</dbReference>
<dbReference type="NCBIfam" id="TIGR00099">
    <property type="entry name" value="Cof-subfamily"/>
    <property type="match status" value="1"/>
</dbReference>
<dbReference type="SUPFAM" id="SSF56784">
    <property type="entry name" value="HAD-like"/>
    <property type="match status" value="1"/>
</dbReference>
<dbReference type="PANTHER" id="PTHR10000:SF53">
    <property type="entry name" value="5-AMINO-6-(5-PHOSPHO-D-RIBITYLAMINO)URACIL PHOSPHATASE YBJI-RELATED"/>
    <property type="match status" value="1"/>
</dbReference>
<dbReference type="Gene3D" id="3.40.50.1000">
    <property type="entry name" value="HAD superfamily/HAD-like"/>
    <property type="match status" value="1"/>
</dbReference>
<dbReference type="InterPro" id="IPR036412">
    <property type="entry name" value="HAD-like_sf"/>
</dbReference>
<keyword evidence="2" id="KW-1185">Reference proteome</keyword>
<dbReference type="PANTHER" id="PTHR10000">
    <property type="entry name" value="PHOSPHOSERINE PHOSPHATASE"/>
    <property type="match status" value="1"/>
</dbReference>
<comment type="caution">
    <text evidence="1">The sequence shown here is derived from an EMBL/GenBank/DDBJ whole genome shotgun (WGS) entry which is preliminary data.</text>
</comment>
<organism evidence="1 2">
    <name type="scientific">Fannyhessea vaginae PB189-T1-4</name>
    <dbReference type="NCBI Taxonomy" id="866774"/>
    <lineage>
        <taxon>Bacteria</taxon>
        <taxon>Bacillati</taxon>
        <taxon>Actinomycetota</taxon>
        <taxon>Coriobacteriia</taxon>
        <taxon>Coriobacteriales</taxon>
        <taxon>Atopobiaceae</taxon>
        <taxon>Fannyhessea</taxon>
    </lineage>
</organism>
<dbReference type="PROSITE" id="PS01229">
    <property type="entry name" value="COF_2"/>
    <property type="match status" value="1"/>
</dbReference>
<dbReference type="SFLD" id="SFLDG01144">
    <property type="entry name" value="C2.B.4:_PGP_Like"/>
    <property type="match status" value="1"/>
</dbReference>
<gene>
    <name evidence="1" type="ORF">HMPREF9248_0905</name>
</gene>
<protein>
    <submittedName>
        <fullName evidence="1">Cof-like hydrolase</fullName>
    </submittedName>
</protein>
<dbReference type="InterPro" id="IPR006379">
    <property type="entry name" value="HAD-SF_hydro_IIB"/>
</dbReference>
<dbReference type="NCBIfam" id="TIGR01484">
    <property type="entry name" value="HAD-SF-IIB"/>
    <property type="match status" value="1"/>
</dbReference>
<dbReference type="Gene3D" id="3.30.1240.10">
    <property type="match status" value="1"/>
</dbReference>
<dbReference type="RefSeq" id="WP_006304044.1">
    <property type="nucleotide sequence ID" value="NZ_AEDQ01000017.1"/>
</dbReference>
<dbReference type="CDD" id="cd07518">
    <property type="entry name" value="HAD_YbiV-Like"/>
    <property type="match status" value="1"/>
</dbReference>